<keyword evidence="1" id="KW-1133">Transmembrane helix</keyword>
<proteinExistence type="predicted"/>
<protein>
    <submittedName>
        <fullName evidence="2">Uncharacterized protein</fullName>
    </submittedName>
</protein>
<sequence length="74" mass="8168">MICFLLTSYICAISSNFLSTFLIPATVFVHTRGKHIKKQMNIGEFVDENQINASIIKDITGVDLMATIAGFNIS</sequence>
<evidence type="ECO:0000313" key="2">
    <source>
        <dbReference type="EMBL" id="MPN26803.1"/>
    </source>
</evidence>
<feature type="transmembrane region" description="Helical" evidence="1">
    <location>
        <begin position="6"/>
        <end position="29"/>
    </location>
</feature>
<keyword evidence="1" id="KW-0812">Transmembrane</keyword>
<gene>
    <name evidence="2" type="ORF">SDC9_174228</name>
</gene>
<evidence type="ECO:0000256" key="1">
    <source>
        <dbReference type="SAM" id="Phobius"/>
    </source>
</evidence>
<keyword evidence="1" id="KW-0472">Membrane</keyword>
<dbReference type="EMBL" id="VSSQ01076461">
    <property type="protein sequence ID" value="MPN26803.1"/>
    <property type="molecule type" value="Genomic_DNA"/>
</dbReference>
<organism evidence="2">
    <name type="scientific">bioreactor metagenome</name>
    <dbReference type="NCBI Taxonomy" id="1076179"/>
    <lineage>
        <taxon>unclassified sequences</taxon>
        <taxon>metagenomes</taxon>
        <taxon>ecological metagenomes</taxon>
    </lineage>
</organism>
<name>A0A645GT53_9ZZZZ</name>
<dbReference type="AlphaFoldDB" id="A0A645GT53"/>
<accession>A0A645GT53</accession>
<comment type="caution">
    <text evidence="2">The sequence shown here is derived from an EMBL/GenBank/DDBJ whole genome shotgun (WGS) entry which is preliminary data.</text>
</comment>
<reference evidence="2" key="1">
    <citation type="submission" date="2019-08" db="EMBL/GenBank/DDBJ databases">
        <authorList>
            <person name="Kucharzyk K."/>
            <person name="Murdoch R.W."/>
            <person name="Higgins S."/>
            <person name="Loffler F."/>
        </authorList>
    </citation>
    <scope>NUCLEOTIDE SEQUENCE</scope>
</reference>